<sequence length="308" mass="33493">MGRELRHHNVRWPTQELLNTSNLITRPAPGSATAAAWYVAVHQSRISRIAIDIAHNRRGPGTTQHYRSPKYRVAGSTLNPMLSGFPTSALGSMCYSRISRIAIDIAHNRRGPGTTQHYRSPKYRVAGSTLNPMLSGFPTSALGYYEMSYGLNIEMHKQNDKSSTPGLKSNTPTPRNDAPTPGTSTTPGLRPILGKPPMEALAAPALRTPLSYPTPFAMMSHHEMNGSLTSPGVYAGLHISPQMSAAAAAAYGRSPMSERAHERCSPPFAYTRNHIFSSDTEAVINISEVTGTVEVIRRFGRTKTAAEI</sequence>
<name>A0A7J6C2C3_9TELE</name>
<organism evidence="3 4">
    <name type="scientific">Onychostoma macrolepis</name>
    <dbReference type="NCBI Taxonomy" id="369639"/>
    <lineage>
        <taxon>Eukaryota</taxon>
        <taxon>Metazoa</taxon>
        <taxon>Chordata</taxon>
        <taxon>Craniata</taxon>
        <taxon>Vertebrata</taxon>
        <taxon>Euteleostomi</taxon>
        <taxon>Actinopterygii</taxon>
        <taxon>Neopterygii</taxon>
        <taxon>Teleostei</taxon>
        <taxon>Ostariophysi</taxon>
        <taxon>Cypriniformes</taxon>
        <taxon>Cyprinidae</taxon>
        <taxon>Acrossocheilinae</taxon>
        <taxon>Onychostoma</taxon>
    </lineage>
</organism>
<dbReference type="PANTHER" id="PTHR10814:SF24">
    <property type="entry name" value="TRANSDUCIN-LIKE ENHANCER PROTEIN 3"/>
    <property type="match status" value="1"/>
</dbReference>
<evidence type="ECO:0000313" key="3">
    <source>
        <dbReference type="EMBL" id="KAF4101360.1"/>
    </source>
</evidence>
<dbReference type="GO" id="GO:0005634">
    <property type="term" value="C:nucleus"/>
    <property type="evidence" value="ECO:0007669"/>
    <property type="project" value="InterPro"/>
</dbReference>
<feature type="region of interest" description="Disordered" evidence="2">
    <location>
        <begin position="157"/>
        <end position="195"/>
    </location>
</feature>
<comment type="similarity">
    <text evidence="1">Belongs to the WD repeat Groucho/TLE family.</text>
</comment>
<dbReference type="PANTHER" id="PTHR10814">
    <property type="entry name" value="TRANSDUCIN-LIKE ENHANCER PROTEIN"/>
    <property type="match status" value="1"/>
</dbReference>
<dbReference type="InterPro" id="IPR009146">
    <property type="entry name" value="Groucho_enhance"/>
</dbReference>
<dbReference type="GO" id="GO:0090090">
    <property type="term" value="P:negative regulation of canonical Wnt signaling pathway"/>
    <property type="evidence" value="ECO:0007669"/>
    <property type="project" value="TreeGrafter"/>
</dbReference>
<comment type="caution">
    <text evidence="3">The sequence shown here is derived from an EMBL/GenBank/DDBJ whole genome shotgun (WGS) entry which is preliminary data.</text>
</comment>
<dbReference type="GO" id="GO:0003714">
    <property type="term" value="F:transcription corepressor activity"/>
    <property type="evidence" value="ECO:0007669"/>
    <property type="project" value="TreeGrafter"/>
</dbReference>
<evidence type="ECO:0000256" key="1">
    <source>
        <dbReference type="ARBA" id="ARBA00005969"/>
    </source>
</evidence>
<evidence type="ECO:0000256" key="2">
    <source>
        <dbReference type="SAM" id="MobiDB-lite"/>
    </source>
</evidence>
<feature type="compositionally biased region" description="Polar residues" evidence="2">
    <location>
        <begin position="161"/>
        <end position="174"/>
    </location>
</feature>
<reference evidence="3 4" key="1">
    <citation type="submission" date="2020-04" db="EMBL/GenBank/DDBJ databases">
        <title>Chromosome-level genome assembly of a cyprinid fish Onychostoma macrolepis by integration of Nanopore Sequencing, Bionano and Hi-C technology.</title>
        <authorList>
            <person name="Wang D."/>
        </authorList>
    </citation>
    <scope>NUCLEOTIDE SEQUENCE [LARGE SCALE GENOMIC DNA]</scope>
    <source>
        <strain evidence="3">SWU-2019</strain>
        <tissue evidence="3">Muscle</tissue>
    </source>
</reference>
<evidence type="ECO:0000313" key="4">
    <source>
        <dbReference type="Proteomes" id="UP000579812"/>
    </source>
</evidence>
<keyword evidence="4" id="KW-1185">Reference proteome</keyword>
<dbReference type="EMBL" id="JAAMOB010000018">
    <property type="protein sequence ID" value="KAF4101360.1"/>
    <property type="molecule type" value="Genomic_DNA"/>
</dbReference>
<proteinExistence type="inferred from homology"/>
<accession>A0A7J6C2C3</accession>
<dbReference type="AlphaFoldDB" id="A0A7J6C2C3"/>
<gene>
    <name evidence="3" type="ORF">G5714_017792</name>
</gene>
<dbReference type="GO" id="GO:0005667">
    <property type="term" value="C:transcription regulator complex"/>
    <property type="evidence" value="ECO:0007669"/>
    <property type="project" value="TreeGrafter"/>
</dbReference>
<dbReference type="Proteomes" id="UP000579812">
    <property type="component" value="Unassembled WGS sequence"/>
</dbReference>
<protein>
    <submittedName>
        <fullName evidence="3">Uncharacterized protein</fullName>
    </submittedName>
</protein>